<proteinExistence type="predicted"/>
<evidence type="ECO:0000313" key="2">
    <source>
        <dbReference type="EMBL" id="SMB95410.1"/>
    </source>
</evidence>
<evidence type="ECO:0000313" key="3">
    <source>
        <dbReference type="Proteomes" id="UP000192569"/>
    </source>
</evidence>
<evidence type="ECO:0000259" key="1">
    <source>
        <dbReference type="Pfam" id="PF09918"/>
    </source>
</evidence>
<protein>
    <submittedName>
        <fullName evidence="2">Uncharacterized protein, contains ferredoxin domain</fullName>
    </submittedName>
</protein>
<dbReference type="STRING" id="698762.SAMN00808754_1237"/>
<reference evidence="2 3" key="1">
    <citation type="submission" date="2017-04" db="EMBL/GenBank/DDBJ databases">
        <authorList>
            <person name="Afonso C.L."/>
            <person name="Miller P.J."/>
            <person name="Scott M.A."/>
            <person name="Spackman E."/>
            <person name="Goraichik I."/>
            <person name="Dimitrov K.M."/>
            <person name="Suarez D.L."/>
            <person name="Swayne D.E."/>
        </authorList>
    </citation>
    <scope>NUCLEOTIDE SEQUENCE [LARGE SCALE GENOMIC DNA]</scope>
    <source>
        <strain evidence="2 3">ToBE</strain>
    </source>
</reference>
<feature type="domain" description="DUF2148" evidence="1">
    <location>
        <begin position="106"/>
        <end position="172"/>
    </location>
</feature>
<gene>
    <name evidence="2" type="ORF">SAMN00808754_1237</name>
</gene>
<dbReference type="AlphaFoldDB" id="A0A1W1VQB1"/>
<dbReference type="Pfam" id="PF09918">
    <property type="entry name" value="DUF2148"/>
    <property type="match status" value="1"/>
</dbReference>
<dbReference type="PANTHER" id="PTHR40101:SF1">
    <property type="entry name" value="4FE-4S DOMAIN-CONTAINING PROTEIN"/>
    <property type="match status" value="1"/>
</dbReference>
<dbReference type="EMBL" id="LT838272">
    <property type="protein sequence ID" value="SMB95410.1"/>
    <property type="molecule type" value="Genomic_DNA"/>
</dbReference>
<dbReference type="RefSeq" id="WP_084664840.1">
    <property type="nucleotide sequence ID" value="NZ_LT838272.1"/>
</dbReference>
<sequence length="174" mass="18728">MSNILRTAAELMALAARTAPKAAGKDFVVLEILEGEQLNKLADAMVEYGRQTGRKNFDRDGENVRRSAAVLLIGLKNPQKTGLDCGACGAPRCAELGEVQEGPEFAGPLCVWRLLDLGIAIGSAVKTASILNVDNRIMYRIGVLARRLKFIDAEVVIGVPLSATGKNIYFDRPS</sequence>
<dbReference type="PANTHER" id="PTHR40101">
    <property type="entry name" value="CONSERVED PROTEIN"/>
    <property type="match status" value="1"/>
</dbReference>
<organism evidence="2 3">
    <name type="scientific">Thermanaeromonas toyohensis ToBE</name>
    <dbReference type="NCBI Taxonomy" id="698762"/>
    <lineage>
        <taxon>Bacteria</taxon>
        <taxon>Bacillati</taxon>
        <taxon>Bacillota</taxon>
        <taxon>Clostridia</taxon>
        <taxon>Neomoorellales</taxon>
        <taxon>Neomoorellaceae</taxon>
        <taxon>Thermanaeromonas</taxon>
    </lineage>
</organism>
<dbReference type="Proteomes" id="UP000192569">
    <property type="component" value="Chromosome I"/>
</dbReference>
<dbReference type="OrthoDB" id="5505478at2"/>
<accession>A0A1W1VQB1</accession>
<name>A0A1W1VQB1_9FIRM</name>
<keyword evidence="3" id="KW-1185">Reference proteome</keyword>
<dbReference type="InterPro" id="IPR019224">
    <property type="entry name" value="DUF2148"/>
</dbReference>